<sequence length="140" mass="15460">MHNDLAKIHIAKQALGLDDATYRAMLQRIGGVDSSAQLDPVGRRALLAEFRAAGWKPTPGKAANARALASDPQSRMIRALWLRLHQAGKVRDPSEKSLAQYVKRQTRIDRLDWLSAAQARRVIEALKGWAARVGVTLEDA</sequence>
<dbReference type="Proteomes" id="UP000006062">
    <property type="component" value="Chromosome"/>
</dbReference>
<evidence type="ECO:0000313" key="1">
    <source>
        <dbReference type="EMBL" id="AFL76206.1"/>
    </source>
</evidence>
<organism evidence="1 2">
    <name type="scientific">Thiocystis violascens (strain ATCC 17096 / DSM 198 / 6111)</name>
    <name type="common">Chromatium violascens</name>
    <dbReference type="NCBI Taxonomy" id="765911"/>
    <lineage>
        <taxon>Bacteria</taxon>
        <taxon>Pseudomonadati</taxon>
        <taxon>Pseudomonadota</taxon>
        <taxon>Gammaproteobacteria</taxon>
        <taxon>Chromatiales</taxon>
        <taxon>Chromatiaceae</taxon>
        <taxon>Thiocystis</taxon>
    </lineage>
</organism>
<dbReference type="AlphaFoldDB" id="I3YGT8"/>
<dbReference type="HOGENOM" id="CLU_107084_3_1_6"/>
<dbReference type="KEGG" id="tvi:Thivi_4403"/>
<dbReference type="STRING" id="765911.Thivi_4403"/>
<gene>
    <name evidence="1" type="ordered locus">Thivi_4403</name>
</gene>
<keyword evidence="2" id="KW-1185">Reference proteome</keyword>
<dbReference type="OrthoDB" id="7360086at2"/>
<reference evidence="1 2" key="1">
    <citation type="submission" date="2012-06" db="EMBL/GenBank/DDBJ databases">
        <title>Complete sequence of Thiocystis violascens DSM 198.</title>
        <authorList>
            <consortium name="US DOE Joint Genome Institute"/>
            <person name="Lucas S."/>
            <person name="Han J."/>
            <person name="Lapidus A."/>
            <person name="Cheng J.-F."/>
            <person name="Goodwin L."/>
            <person name="Pitluck S."/>
            <person name="Peters L."/>
            <person name="Ovchinnikova G."/>
            <person name="Teshima H."/>
            <person name="Detter J.C."/>
            <person name="Han C."/>
            <person name="Tapia R."/>
            <person name="Land M."/>
            <person name="Hauser L."/>
            <person name="Kyrpides N."/>
            <person name="Ivanova N."/>
            <person name="Pagani I."/>
            <person name="Vogl K."/>
            <person name="Liu Z."/>
            <person name="Frigaard N.-U."/>
            <person name="Bryant D."/>
            <person name="Woyke T."/>
        </authorList>
    </citation>
    <scope>NUCLEOTIDE SEQUENCE [LARGE SCALE GENOMIC DNA]</scope>
    <source>
        <strain evidence="2">ATCC 17096 / DSM 198 / 6111</strain>
    </source>
</reference>
<name>I3YGT8_THIV6</name>
<protein>
    <submittedName>
        <fullName evidence="1">Mu-like prophage protein gp16</fullName>
    </submittedName>
</protein>
<proteinExistence type="predicted"/>
<dbReference type="RefSeq" id="WP_014780582.1">
    <property type="nucleotide sequence ID" value="NC_018012.1"/>
</dbReference>
<dbReference type="eggNOG" id="COG4382">
    <property type="taxonomic scope" value="Bacteria"/>
</dbReference>
<dbReference type="EMBL" id="CP003154">
    <property type="protein sequence ID" value="AFL76206.1"/>
    <property type="molecule type" value="Genomic_DNA"/>
</dbReference>
<accession>I3YGT8</accession>
<dbReference type="InterPro" id="IPR009363">
    <property type="entry name" value="Phage_Mu_Gp16"/>
</dbReference>
<dbReference type="Pfam" id="PF06252">
    <property type="entry name" value="GemA"/>
    <property type="match status" value="1"/>
</dbReference>
<evidence type="ECO:0000313" key="2">
    <source>
        <dbReference type="Proteomes" id="UP000006062"/>
    </source>
</evidence>